<dbReference type="InterPro" id="IPR041470">
    <property type="entry name" value="GCP_N"/>
</dbReference>
<dbReference type="GO" id="GO:0000930">
    <property type="term" value="C:gamma-tubulin complex"/>
    <property type="evidence" value="ECO:0007669"/>
    <property type="project" value="TreeGrafter"/>
</dbReference>
<name>A0AAW0G501_9APHY</name>
<dbReference type="GO" id="GO:0005874">
    <property type="term" value="C:microtubule"/>
    <property type="evidence" value="ECO:0007669"/>
    <property type="project" value="UniProtKB-KW"/>
</dbReference>
<feature type="domain" description="Gamma tubulin complex component protein N-terminal" evidence="8">
    <location>
        <begin position="3"/>
        <end position="275"/>
    </location>
</feature>
<keyword evidence="4 5" id="KW-0206">Cytoskeleton</keyword>
<dbReference type="Gene3D" id="1.20.120.1900">
    <property type="entry name" value="Gamma-tubulin complex, C-terminal domain"/>
    <property type="match status" value="1"/>
</dbReference>
<keyword evidence="3 5" id="KW-0493">Microtubule</keyword>
<comment type="caution">
    <text evidence="9">The sequence shown here is derived from an EMBL/GenBank/DDBJ whole genome shotgun (WGS) entry which is preliminary data.</text>
</comment>
<dbReference type="PANTHER" id="PTHR19302">
    <property type="entry name" value="GAMMA TUBULIN COMPLEX PROTEIN"/>
    <property type="match status" value="1"/>
</dbReference>
<keyword evidence="10" id="KW-1185">Reference proteome</keyword>
<dbReference type="GO" id="GO:0051225">
    <property type="term" value="P:spindle assembly"/>
    <property type="evidence" value="ECO:0007669"/>
    <property type="project" value="TreeGrafter"/>
</dbReference>
<dbReference type="Pfam" id="PF04130">
    <property type="entry name" value="GCP_C_terminal"/>
    <property type="match status" value="1"/>
</dbReference>
<evidence type="ECO:0000256" key="6">
    <source>
        <dbReference type="SAM" id="MobiDB-lite"/>
    </source>
</evidence>
<comment type="similarity">
    <text evidence="1 5">Belongs to the TUBGCP family.</text>
</comment>
<evidence type="ECO:0000256" key="2">
    <source>
        <dbReference type="ARBA" id="ARBA00022490"/>
    </source>
</evidence>
<gene>
    <name evidence="9" type="ORF">QCA50_010359</name>
</gene>
<dbReference type="AlphaFoldDB" id="A0AAW0G501"/>
<reference evidence="9 10" key="1">
    <citation type="submission" date="2022-09" db="EMBL/GenBank/DDBJ databases">
        <authorList>
            <person name="Palmer J.M."/>
        </authorList>
    </citation>
    <scope>NUCLEOTIDE SEQUENCE [LARGE SCALE GENOMIC DNA]</scope>
    <source>
        <strain evidence="9 10">DSM 7382</strain>
    </source>
</reference>
<comment type="subcellular location">
    <subcellularLocation>
        <location evidence="5">Cytoplasm</location>
        <location evidence="5">Cytoskeleton</location>
        <location evidence="5">Microtubule organizing center</location>
    </subcellularLocation>
</comment>
<dbReference type="GO" id="GO:0051321">
    <property type="term" value="P:meiotic cell cycle"/>
    <property type="evidence" value="ECO:0007669"/>
    <property type="project" value="TreeGrafter"/>
</dbReference>
<feature type="region of interest" description="Disordered" evidence="6">
    <location>
        <begin position="737"/>
        <end position="759"/>
    </location>
</feature>
<dbReference type="GO" id="GO:0000922">
    <property type="term" value="C:spindle pole"/>
    <property type="evidence" value="ECO:0007669"/>
    <property type="project" value="InterPro"/>
</dbReference>
<dbReference type="InterPro" id="IPR040457">
    <property type="entry name" value="GCP_C"/>
</dbReference>
<dbReference type="EMBL" id="JASBNA010000016">
    <property type="protein sequence ID" value="KAK7686759.1"/>
    <property type="molecule type" value="Genomic_DNA"/>
</dbReference>
<evidence type="ECO:0000259" key="7">
    <source>
        <dbReference type="Pfam" id="PF04130"/>
    </source>
</evidence>
<dbReference type="GO" id="GO:0051011">
    <property type="term" value="F:microtubule minus-end binding"/>
    <property type="evidence" value="ECO:0007669"/>
    <property type="project" value="TreeGrafter"/>
</dbReference>
<feature type="region of interest" description="Disordered" evidence="6">
    <location>
        <begin position="524"/>
        <end position="565"/>
    </location>
</feature>
<keyword evidence="2 5" id="KW-0963">Cytoplasm</keyword>
<dbReference type="InterPro" id="IPR007259">
    <property type="entry name" value="GCP"/>
</dbReference>
<evidence type="ECO:0000256" key="5">
    <source>
        <dbReference type="RuleBase" id="RU363050"/>
    </source>
</evidence>
<dbReference type="Pfam" id="PF17681">
    <property type="entry name" value="GCP_N_terminal"/>
    <property type="match status" value="1"/>
</dbReference>
<dbReference type="GO" id="GO:0043015">
    <property type="term" value="F:gamma-tubulin binding"/>
    <property type="evidence" value="ECO:0007669"/>
    <property type="project" value="InterPro"/>
</dbReference>
<accession>A0AAW0G501</accession>
<evidence type="ECO:0000313" key="9">
    <source>
        <dbReference type="EMBL" id="KAK7686759.1"/>
    </source>
</evidence>
<dbReference type="Proteomes" id="UP001385951">
    <property type="component" value="Unassembled WGS sequence"/>
</dbReference>
<feature type="domain" description="Gamma tubulin complex component C-terminal" evidence="7">
    <location>
        <begin position="290"/>
        <end position="732"/>
    </location>
</feature>
<evidence type="ECO:0000256" key="4">
    <source>
        <dbReference type="ARBA" id="ARBA00023212"/>
    </source>
</evidence>
<evidence type="ECO:0000259" key="8">
    <source>
        <dbReference type="Pfam" id="PF17681"/>
    </source>
</evidence>
<evidence type="ECO:0000313" key="10">
    <source>
        <dbReference type="Proteomes" id="UP001385951"/>
    </source>
</evidence>
<evidence type="ECO:0000256" key="1">
    <source>
        <dbReference type="ARBA" id="ARBA00010337"/>
    </source>
</evidence>
<proteinExistence type="inferred from homology"/>
<protein>
    <recommendedName>
        <fullName evidence="5">Spindle pole body component</fullName>
    </recommendedName>
</protein>
<dbReference type="GO" id="GO:0007020">
    <property type="term" value="P:microtubule nucleation"/>
    <property type="evidence" value="ECO:0007669"/>
    <property type="project" value="InterPro"/>
</dbReference>
<dbReference type="GO" id="GO:0031122">
    <property type="term" value="P:cytoplasmic microtubule organization"/>
    <property type="evidence" value="ECO:0007669"/>
    <property type="project" value="TreeGrafter"/>
</dbReference>
<dbReference type="PANTHER" id="PTHR19302:SF68">
    <property type="entry name" value="SPINDLE POLE BODY COMPONENT"/>
    <property type="match status" value="1"/>
</dbReference>
<dbReference type="GO" id="GO:0000278">
    <property type="term" value="P:mitotic cell cycle"/>
    <property type="evidence" value="ECO:0007669"/>
    <property type="project" value="TreeGrafter"/>
</dbReference>
<sequence length="759" mass="84511">MIAEIFLILAGHSSSLFPSGPSVHPAFVPLLHPGEKQCLESLGQIASRYRTIKTATSTLAKLPSRYIAALCARLSMILKDEYEALVIDTEAKVLQRDSSLVGAGSFVPLSSIRAIFAEWDAPLAALESLVQELEEERYLRPGPLIDMLLTRSHTGVHRVGSIYAQLCESVQRVWVRQLIAYLIHGSLDPIDPLVSEEYVLLEGTVPSCVSMQSKNSIGYVGRAIATVKAAKWEKQFPRSLAVEHMKLLESVLPQDQYEFDRIIAEIRVTVSEWLWLNVLTQKDVEEAVDSLANYFLIRNGEFALSLIRELERLKISRLTGRSGSNSMIREQDLQLALLRSSLGTTAQQDPALSRLRFTLPSGPLRPLLPSLANTRSAKDISTSFSGGVEPISFDDLLLGTPLILNYTVSWPLDLFLYPSDLQIYGALFAYLSALRKTHTRIHVCWTSLSNSQRARRRWTGLNEGGTVEDLEARKELLRCGWGLVREMDWFLDTILGYVMTDVVDVEFMRMKRQLLPEKAIQPLSRQATGVQSPAEGTPSQPSQPISTQPSGTLPTSQSLASNASSSGQLDFSTLRIIHSTYLERLLTGSLLSNNALTAIIRAVLEVCEQLVAQVERWGGDILPALLFEGSITANDDSRVGEMVEERRTTVAEINESFNTLLESFYEQLTLSTTQQPFTAATDASKSMVYNMSTTNASGFHTFIRPKRGKRLEGDEEVRRHVERLLLRLDFNGEFSKHRAARNSRSQEPGEEILKEGGLS</sequence>
<feature type="compositionally biased region" description="Low complexity" evidence="6">
    <location>
        <begin position="536"/>
        <end position="565"/>
    </location>
</feature>
<organism evidence="9 10">
    <name type="scientific">Cerrena zonata</name>
    <dbReference type="NCBI Taxonomy" id="2478898"/>
    <lineage>
        <taxon>Eukaryota</taxon>
        <taxon>Fungi</taxon>
        <taxon>Dikarya</taxon>
        <taxon>Basidiomycota</taxon>
        <taxon>Agaricomycotina</taxon>
        <taxon>Agaricomycetes</taxon>
        <taxon>Polyporales</taxon>
        <taxon>Cerrenaceae</taxon>
        <taxon>Cerrena</taxon>
    </lineage>
</organism>
<dbReference type="InterPro" id="IPR042241">
    <property type="entry name" value="GCP_C_sf"/>
</dbReference>
<dbReference type="GO" id="GO:0005816">
    <property type="term" value="C:spindle pole body"/>
    <property type="evidence" value="ECO:0007669"/>
    <property type="project" value="UniProtKB-ARBA"/>
</dbReference>
<evidence type="ECO:0000256" key="3">
    <source>
        <dbReference type="ARBA" id="ARBA00022701"/>
    </source>
</evidence>